<evidence type="ECO:0000313" key="3">
    <source>
        <dbReference type="Proteomes" id="UP000266841"/>
    </source>
</evidence>
<keyword evidence="3" id="KW-1185">Reference proteome</keyword>
<evidence type="ECO:0000256" key="1">
    <source>
        <dbReference type="SAM" id="MobiDB-lite"/>
    </source>
</evidence>
<feature type="compositionally biased region" description="Acidic residues" evidence="1">
    <location>
        <begin position="1"/>
        <end position="11"/>
    </location>
</feature>
<reference evidence="2 3" key="1">
    <citation type="journal article" date="2012" name="Genome Biol.">
        <title>Genome and low-iron response of an oceanic diatom adapted to chronic iron limitation.</title>
        <authorList>
            <person name="Lommer M."/>
            <person name="Specht M."/>
            <person name="Roy A.S."/>
            <person name="Kraemer L."/>
            <person name="Andreson R."/>
            <person name="Gutowska M.A."/>
            <person name="Wolf J."/>
            <person name="Bergner S.V."/>
            <person name="Schilhabel M.B."/>
            <person name="Klostermeier U.C."/>
            <person name="Beiko R.G."/>
            <person name="Rosenstiel P."/>
            <person name="Hippler M."/>
            <person name="Laroche J."/>
        </authorList>
    </citation>
    <scope>NUCLEOTIDE SEQUENCE [LARGE SCALE GENOMIC DNA]</scope>
    <source>
        <strain evidence="2 3">CCMP1005</strain>
    </source>
</reference>
<name>K0SA44_THAOC</name>
<sequence length="160" mass="17690">MSTIPEDDDSSSGENTELNRKVEGPTSDDARLKRMVVSLHEGRRNDERAISPTARSARKSESTEQDGDESPLPTVTAQKTVDISSFDRDLVFGILSILGSGDLVNVGLQSATRRFRDTAWTRTWKTMTPRPRTVVRCCSPPARVQAQEQTCRVPRSAVSL</sequence>
<organism evidence="2 3">
    <name type="scientific">Thalassiosira oceanica</name>
    <name type="common">Marine diatom</name>
    <dbReference type="NCBI Taxonomy" id="159749"/>
    <lineage>
        <taxon>Eukaryota</taxon>
        <taxon>Sar</taxon>
        <taxon>Stramenopiles</taxon>
        <taxon>Ochrophyta</taxon>
        <taxon>Bacillariophyta</taxon>
        <taxon>Coscinodiscophyceae</taxon>
        <taxon>Thalassiosirophycidae</taxon>
        <taxon>Thalassiosirales</taxon>
        <taxon>Thalassiosiraceae</taxon>
        <taxon>Thalassiosira</taxon>
    </lineage>
</organism>
<accession>K0SA44</accession>
<protein>
    <recommendedName>
        <fullName evidence="4">F-box domain-containing protein</fullName>
    </recommendedName>
</protein>
<feature type="compositionally biased region" description="Basic and acidic residues" evidence="1">
    <location>
        <begin position="17"/>
        <end position="32"/>
    </location>
</feature>
<dbReference type="AlphaFoldDB" id="K0SA44"/>
<comment type="caution">
    <text evidence="2">The sequence shown here is derived from an EMBL/GenBank/DDBJ whole genome shotgun (WGS) entry which is preliminary data.</text>
</comment>
<feature type="compositionally biased region" description="Basic and acidic residues" evidence="1">
    <location>
        <begin position="40"/>
        <end position="49"/>
    </location>
</feature>
<feature type="region of interest" description="Disordered" evidence="1">
    <location>
        <begin position="1"/>
        <end position="76"/>
    </location>
</feature>
<evidence type="ECO:0008006" key="4">
    <source>
        <dbReference type="Google" id="ProtNLM"/>
    </source>
</evidence>
<proteinExistence type="predicted"/>
<evidence type="ECO:0000313" key="2">
    <source>
        <dbReference type="EMBL" id="EJK63028.1"/>
    </source>
</evidence>
<dbReference type="Proteomes" id="UP000266841">
    <property type="component" value="Unassembled WGS sequence"/>
</dbReference>
<gene>
    <name evidence="2" type="ORF">THAOC_16333</name>
</gene>
<dbReference type="EMBL" id="AGNL01018476">
    <property type="protein sequence ID" value="EJK63028.1"/>
    <property type="molecule type" value="Genomic_DNA"/>
</dbReference>